<dbReference type="NCBIfam" id="TIGR01352">
    <property type="entry name" value="tonB_Cterm"/>
    <property type="match status" value="1"/>
</dbReference>
<dbReference type="Proteomes" id="UP000000852">
    <property type="component" value="Chromosome"/>
</dbReference>
<dbReference type="NCBIfam" id="TIGR04057">
    <property type="entry name" value="SusC_RagA_signa"/>
    <property type="match status" value="1"/>
</dbReference>
<feature type="transmembrane region" description="Helical" evidence="11">
    <location>
        <begin position="94"/>
        <end position="112"/>
    </location>
</feature>
<dbReference type="PROSITE" id="PS52015">
    <property type="entry name" value="TONB_CTD"/>
    <property type="match status" value="1"/>
</dbReference>
<organism evidence="13 14">
    <name type="scientific">Pedobacter heparinus (strain ATCC 13125 / DSM 2366 / CIP 104194 / JCM 7457 / NBRC 12017 / NCIMB 9290 / NRRL B-14731 / HIM 762-3)</name>
    <dbReference type="NCBI Taxonomy" id="485917"/>
    <lineage>
        <taxon>Bacteria</taxon>
        <taxon>Pseudomonadati</taxon>
        <taxon>Bacteroidota</taxon>
        <taxon>Sphingobacteriia</taxon>
        <taxon>Sphingobacteriales</taxon>
        <taxon>Sphingobacteriaceae</taxon>
        <taxon>Pedobacter</taxon>
    </lineage>
</organism>
<dbReference type="eggNOG" id="COG0810">
    <property type="taxonomic scope" value="Bacteria"/>
</dbReference>
<dbReference type="OrthoDB" id="649093at2"/>
<dbReference type="CDD" id="cd07341">
    <property type="entry name" value="M56_BlaR1_MecR1_like"/>
    <property type="match status" value="1"/>
</dbReference>
<comment type="similarity">
    <text evidence="10">Belongs to the TonB-dependent receptor family.</text>
</comment>
<dbReference type="PANTHER" id="PTHR33446:SF2">
    <property type="entry name" value="PROTEIN TONB"/>
    <property type="match status" value="1"/>
</dbReference>
<dbReference type="InterPro" id="IPR037066">
    <property type="entry name" value="Plug_dom_sf"/>
</dbReference>
<reference evidence="13 14" key="1">
    <citation type="journal article" date="2009" name="Stand. Genomic Sci.">
        <title>Complete genome sequence of Pedobacter heparinus type strain (HIM 762-3).</title>
        <authorList>
            <person name="Han C."/>
            <person name="Spring S."/>
            <person name="Lapidus A."/>
            <person name="Del Rio T.G."/>
            <person name="Tice H."/>
            <person name="Copeland A."/>
            <person name="Cheng J.F."/>
            <person name="Lucas S."/>
            <person name="Chen F."/>
            <person name="Nolan M."/>
            <person name="Bruce D."/>
            <person name="Goodwin L."/>
            <person name="Pitluck S."/>
            <person name="Ivanova N."/>
            <person name="Mavromatis K."/>
            <person name="Mikhailova N."/>
            <person name="Pati A."/>
            <person name="Chen A."/>
            <person name="Palaniappan K."/>
            <person name="Land M."/>
            <person name="Hauser L."/>
            <person name="Chang Y.J."/>
            <person name="Jeffries C.C."/>
            <person name="Saunders E."/>
            <person name="Chertkov O."/>
            <person name="Brettin T."/>
            <person name="Goker M."/>
            <person name="Rohde M."/>
            <person name="Bristow J."/>
            <person name="Eisen J.A."/>
            <person name="Markowitz V."/>
            <person name="Hugenholtz P."/>
            <person name="Kyrpides N.C."/>
            <person name="Klenk H.P."/>
            <person name="Detter J.C."/>
        </authorList>
    </citation>
    <scope>NUCLEOTIDE SEQUENCE [LARGE SCALE GENOMIC DNA]</scope>
    <source>
        <strain evidence="14">ATCC 13125 / DSM 2366 / CIP 104194 / JCM 7457 / NBRC 12017 / NCIMB 9290 / NRRL B-14731 / HIM 762-3</strain>
    </source>
</reference>
<evidence type="ECO:0000256" key="5">
    <source>
        <dbReference type="ARBA" id="ARBA00022519"/>
    </source>
</evidence>
<dbReference type="EMBL" id="CP001681">
    <property type="protein sequence ID" value="ACU02439.1"/>
    <property type="molecule type" value="Genomic_DNA"/>
</dbReference>
<dbReference type="Pfam" id="PF07715">
    <property type="entry name" value="Plug"/>
    <property type="match status" value="1"/>
</dbReference>
<comment type="subcellular location">
    <subcellularLocation>
        <location evidence="1">Cell inner membrane</location>
        <topology evidence="1">Single-pass membrane protein</topology>
        <orientation evidence="1">Periplasmic side</orientation>
    </subcellularLocation>
    <subcellularLocation>
        <location evidence="10">Cell outer membrane</location>
        <topology evidence="10">Multi-pass membrane protein</topology>
    </subcellularLocation>
</comment>
<keyword evidence="8 11" id="KW-1133">Transmembrane helix</keyword>
<dbReference type="STRING" id="485917.Phep_0213"/>
<keyword evidence="14" id="KW-1185">Reference proteome</keyword>
<sequence length="668" mass="74181">MSTAHYILQVNIYLIVFYGCYKVLLDKETYFLLNRIYLLAAGLLSLAIPFLRFEWFATQPVAQPLYVGVDQLNSLMTQVIVAPQKPESYSPGNLIVILYLAGILFFTGKLIWQLLTVGKLLKKTGPGTAFSFFGQKRIDNNLPQLQTIHKHEEVHIRQLHSADVLFFELLGIFTWFNPVVYFYKRSLKNIHEYLADEAAATFQGDKKAYALLLLSSAFGVPASKLTNSFFSKSLIKKRIFMLHKQRSRKTAILKYGMFVPLLALALIMSSATIRNNVQIQQIANEIPLNNPVEVVKEVVTPVLQQAVTERVKTAKKTPQEIVLVPAAEKPVQTAATPDWNNFYKFIKTIIRYPSIARQQKIQGSTIIKFTIADGQLENIGIAAKLGGGCDLEAMRTITAFPMYKGTMDGNYSIKIKYILSDTNTPKINENTAAPKDYTPLNDIMVVAYGGSETENEDKVYDFVSIDKQPGFEGGMQNFYAYLKKAIRYPAEAQKNNIQGKVFLSFIVERDGTLSDFKVERKLGSGTDEEAIRVLKESPKWTPGMKNGKAVRVKYNIPISFTLNNGATQVPAVNLIGNNSGIIFKDANGGQMKFGDNAANSPLVVIDGKIQDKSDLSYMNPDDIESISVFKDAKGTALYGARAANGVISITTKAGKATKTPATNKKTGE</sequence>
<dbReference type="eggNOG" id="COG4219">
    <property type="taxonomic scope" value="Bacteria"/>
</dbReference>
<dbReference type="InterPro" id="IPR008756">
    <property type="entry name" value="Peptidase_M56"/>
</dbReference>
<gene>
    <name evidence="13" type="ordered locus">Phep_0213</name>
</gene>
<evidence type="ECO:0000256" key="11">
    <source>
        <dbReference type="SAM" id="Phobius"/>
    </source>
</evidence>
<dbReference type="SUPFAM" id="SSF56935">
    <property type="entry name" value="Porins"/>
    <property type="match status" value="1"/>
</dbReference>
<feature type="transmembrane region" description="Helical" evidence="11">
    <location>
        <begin position="36"/>
        <end position="57"/>
    </location>
</feature>
<dbReference type="Gene3D" id="3.30.1150.10">
    <property type="match status" value="2"/>
</dbReference>
<dbReference type="AlphaFoldDB" id="C6XYH2"/>
<keyword evidence="10" id="KW-0998">Cell outer membrane</keyword>
<dbReference type="PANTHER" id="PTHR33446">
    <property type="entry name" value="PROTEIN TONB-RELATED"/>
    <property type="match status" value="1"/>
</dbReference>
<dbReference type="PROSITE" id="PS52016">
    <property type="entry name" value="TONB_DEPENDENT_REC_3"/>
    <property type="match status" value="1"/>
</dbReference>
<feature type="transmembrane region" description="Helical" evidence="11">
    <location>
        <begin position="208"/>
        <end position="230"/>
    </location>
</feature>
<evidence type="ECO:0000313" key="13">
    <source>
        <dbReference type="EMBL" id="ACU02439.1"/>
    </source>
</evidence>
<dbReference type="KEGG" id="phe:Phep_0213"/>
<evidence type="ECO:0000256" key="2">
    <source>
        <dbReference type="ARBA" id="ARBA00006555"/>
    </source>
</evidence>
<dbReference type="SUPFAM" id="SSF74653">
    <property type="entry name" value="TolA/TonB C-terminal domain"/>
    <property type="match status" value="2"/>
</dbReference>
<feature type="transmembrane region" description="Helical" evidence="11">
    <location>
        <begin position="251"/>
        <end position="271"/>
    </location>
</feature>
<dbReference type="HOGENOM" id="CLU_013798_1_1_10"/>
<evidence type="ECO:0000256" key="4">
    <source>
        <dbReference type="ARBA" id="ARBA00022475"/>
    </source>
</evidence>
<evidence type="ECO:0000256" key="8">
    <source>
        <dbReference type="ARBA" id="ARBA00022989"/>
    </source>
</evidence>
<keyword evidence="5" id="KW-0997">Cell inner membrane</keyword>
<dbReference type="InterPro" id="IPR006260">
    <property type="entry name" value="TonB/TolA_C"/>
</dbReference>
<evidence type="ECO:0000256" key="3">
    <source>
        <dbReference type="ARBA" id="ARBA00022448"/>
    </source>
</evidence>
<evidence type="ECO:0000313" key="14">
    <source>
        <dbReference type="Proteomes" id="UP000000852"/>
    </source>
</evidence>
<accession>C6XYH2</accession>
<keyword evidence="9 10" id="KW-0472">Membrane</keyword>
<keyword evidence="4" id="KW-1003">Cell membrane</keyword>
<evidence type="ECO:0000259" key="12">
    <source>
        <dbReference type="PROSITE" id="PS52015"/>
    </source>
</evidence>
<dbReference type="GO" id="GO:0055085">
    <property type="term" value="P:transmembrane transport"/>
    <property type="evidence" value="ECO:0007669"/>
    <property type="project" value="InterPro"/>
</dbReference>
<feature type="transmembrane region" description="Helical" evidence="11">
    <location>
        <begin position="164"/>
        <end position="183"/>
    </location>
</feature>
<feature type="transmembrane region" description="Helical" evidence="11">
    <location>
        <begin position="6"/>
        <end position="24"/>
    </location>
</feature>
<evidence type="ECO:0000256" key="6">
    <source>
        <dbReference type="ARBA" id="ARBA00022692"/>
    </source>
</evidence>
<dbReference type="GO" id="GO:0031992">
    <property type="term" value="F:energy transducer activity"/>
    <property type="evidence" value="ECO:0007669"/>
    <property type="project" value="TreeGrafter"/>
</dbReference>
<proteinExistence type="inferred from homology"/>
<keyword evidence="7" id="KW-0653">Protein transport</keyword>
<dbReference type="Gene3D" id="2.170.130.10">
    <property type="entry name" value="TonB-dependent receptor, plug domain"/>
    <property type="match status" value="1"/>
</dbReference>
<name>C6XYH2_PEDHD</name>
<dbReference type="eggNOG" id="COG4771">
    <property type="taxonomic scope" value="Bacteria"/>
</dbReference>
<feature type="domain" description="TonB C-terminal" evidence="12">
    <location>
        <begin position="473"/>
        <end position="569"/>
    </location>
</feature>
<dbReference type="InterPro" id="IPR012910">
    <property type="entry name" value="Plug_dom"/>
</dbReference>
<protein>
    <submittedName>
        <fullName evidence="13">TonB family protein</fullName>
    </submittedName>
</protein>
<dbReference type="Pfam" id="PF03544">
    <property type="entry name" value="TonB_C"/>
    <property type="match status" value="2"/>
</dbReference>
<evidence type="ECO:0000256" key="9">
    <source>
        <dbReference type="ARBA" id="ARBA00023136"/>
    </source>
</evidence>
<dbReference type="GO" id="GO:0098797">
    <property type="term" value="C:plasma membrane protein complex"/>
    <property type="evidence" value="ECO:0007669"/>
    <property type="project" value="TreeGrafter"/>
</dbReference>
<evidence type="ECO:0000256" key="10">
    <source>
        <dbReference type="PROSITE-ProRule" id="PRU01360"/>
    </source>
</evidence>
<keyword evidence="10" id="KW-1134">Transmembrane beta strand</keyword>
<dbReference type="RefSeq" id="WP_012780392.1">
    <property type="nucleotide sequence ID" value="NC_013061.1"/>
</dbReference>
<dbReference type="InterPro" id="IPR039426">
    <property type="entry name" value="TonB-dep_rcpt-like"/>
</dbReference>
<dbReference type="InterPro" id="IPR051045">
    <property type="entry name" value="TonB-dependent_transducer"/>
</dbReference>
<dbReference type="InterPro" id="IPR037682">
    <property type="entry name" value="TonB_C"/>
</dbReference>
<dbReference type="Pfam" id="PF05569">
    <property type="entry name" value="Peptidase_M56"/>
    <property type="match status" value="1"/>
</dbReference>
<dbReference type="GO" id="GO:0009279">
    <property type="term" value="C:cell outer membrane"/>
    <property type="evidence" value="ECO:0007669"/>
    <property type="project" value="UniProtKB-SubCell"/>
</dbReference>
<keyword evidence="3 10" id="KW-0813">Transport</keyword>
<dbReference type="GO" id="GO:0015031">
    <property type="term" value="P:protein transport"/>
    <property type="evidence" value="ECO:0007669"/>
    <property type="project" value="UniProtKB-KW"/>
</dbReference>
<dbReference type="InterPro" id="IPR023997">
    <property type="entry name" value="TonB-dep_OMP_SusC/RagA_CS"/>
</dbReference>
<evidence type="ECO:0000256" key="7">
    <source>
        <dbReference type="ARBA" id="ARBA00022927"/>
    </source>
</evidence>
<comment type="similarity">
    <text evidence="2">Belongs to the TonB family.</text>
</comment>
<keyword evidence="6 10" id="KW-0812">Transmembrane</keyword>
<evidence type="ECO:0000256" key="1">
    <source>
        <dbReference type="ARBA" id="ARBA00004383"/>
    </source>
</evidence>